<reference evidence="2 3" key="1">
    <citation type="journal article" date="2018" name="Front. Plant Sci.">
        <title>Red Clover (Trifolium pratense) and Zigzag Clover (T. medium) - A Picture of Genomic Similarities and Differences.</title>
        <authorList>
            <person name="Dluhosova J."/>
            <person name="Istvanek J."/>
            <person name="Nedelnik J."/>
            <person name="Repkova J."/>
        </authorList>
    </citation>
    <scope>NUCLEOTIDE SEQUENCE [LARGE SCALE GENOMIC DNA]</scope>
    <source>
        <strain evidence="3">cv. 10/8</strain>
        <tissue evidence="2">Leaf</tissue>
    </source>
</reference>
<evidence type="ECO:0000313" key="2">
    <source>
        <dbReference type="EMBL" id="MCI18585.1"/>
    </source>
</evidence>
<name>A0A392Q5R0_9FABA</name>
<feature type="compositionally biased region" description="Basic and acidic residues" evidence="1">
    <location>
        <begin position="54"/>
        <end position="64"/>
    </location>
</feature>
<dbReference type="AlphaFoldDB" id="A0A392Q5R0"/>
<dbReference type="EMBL" id="LXQA010110847">
    <property type="protein sequence ID" value="MCI18585.1"/>
    <property type="molecule type" value="Genomic_DNA"/>
</dbReference>
<proteinExistence type="predicted"/>
<dbReference type="Proteomes" id="UP000265520">
    <property type="component" value="Unassembled WGS sequence"/>
</dbReference>
<evidence type="ECO:0000256" key="1">
    <source>
        <dbReference type="SAM" id="MobiDB-lite"/>
    </source>
</evidence>
<protein>
    <submittedName>
        <fullName evidence="2">Uncharacterized protein</fullName>
    </submittedName>
</protein>
<feature type="compositionally biased region" description="Basic and acidic residues" evidence="1">
    <location>
        <begin position="72"/>
        <end position="96"/>
    </location>
</feature>
<feature type="non-terminal residue" evidence="2">
    <location>
        <position position="1"/>
    </location>
</feature>
<accession>A0A392Q5R0</accession>
<organism evidence="2 3">
    <name type="scientific">Trifolium medium</name>
    <dbReference type="NCBI Taxonomy" id="97028"/>
    <lineage>
        <taxon>Eukaryota</taxon>
        <taxon>Viridiplantae</taxon>
        <taxon>Streptophyta</taxon>
        <taxon>Embryophyta</taxon>
        <taxon>Tracheophyta</taxon>
        <taxon>Spermatophyta</taxon>
        <taxon>Magnoliopsida</taxon>
        <taxon>eudicotyledons</taxon>
        <taxon>Gunneridae</taxon>
        <taxon>Pentapetalae</taxon>
        <taxon>rosids</taxon>
        <taxon>fabids</taxon>
        <taxon>Fabales</taxon>
        <taxon>Fabaceae</taxon>
        <taxon>Papilionoideae</taxon>
        <taxon>50 kb inversion clade</taxon>
        <taxon>NPAAA clade</taxon>
        <taxon>Hologalegina</taxon>
        <taxon>IRL clade</taxon>
        <taxon>Trifolieae</taxon>
        <taxon>Trifolium</taxon>
    </lineage>
</organism>
<sequence>GEDACLFDYETASEAYHSDNEVARCDPEASNNVDMFVAKIAEDMDAELEEEELLAQRDKSDGKAGHQQSDIVSKEVGSDTEIEKIQSLDCKDRAPQVDHVTLSQEIPRESASGDKEHEDLSLLHGEPFVANLDKARDVPGKAIGSGGRRSSDAQLNSRKRTKSCPPGR</sequence>
<keyword evidence="3" id="KW-1185">Reference proteome</keyword>
<evidence type="ECO:0000313" key="3">
    <source>
        <dbReference type="Proteomes" id="UP000265520"/>
    </source>
</evidence>
<comment type="caution">
    <text evidence="2">The sequence shown here is derived from an EMBL/GenBank/DDBJ whole genome shotgun (WGS) entry which is preliminary data.</text>
</comment>
<feature type="compositionally biased region" description="Basic and acidic residues" evidence="1">
    <location>
        <begin position="106"/>
        <end position="121"/>
    </location>
</feature>
<feature type="region of interest" description="Disordered" evidence="1">
    <location>
        <begin position="54"/>
        <end position="168"/>
    </location>
</feature>